<evidence type="ECO:0008006" key="4">
    <source>
        <dbReference type="Google" id="ProtNLM"/>
    </source>
</evidence>
<organism evidence="2 3">
    <name type="scientific">Rossellomorea vietnamensis</name>
    <dbReference type="NCBI Taxonomy" id="218284"/>
    <lineage>
        <taxon>Bacteria</taxon>
        <taxon>Bacillati</taxon>
        <taxon>Bacillota</taxon>
        <taxon>Bacilli</taxon>
        <taxon>Bacillales</taxon>
        <taxon>Bacillaceae</taxon>
        <taxon>Rossellomorea</taxon>
    </lineage>
</organism>
<protein>
    <recommendedName>
        <fullName evidence="4">Stage II sporulation protein M</fullName>
    </recommendedName>
</protein>
<dbReference type="KEGG" id="bvq:FHE72_21665"/>
<keyword evidence="1" id="KW-0472">Membrane</keyword>
<accession>A0A6I6UUJ4</accession>
<dbReference type="Pfam" id="PF01944">
    <property type="entry name" value="SpoIIM"/>
    <property type="match status" value="1"/>
</dbReference>
<feature type="transmembrane region" description="Helical" evidence="1">
    <location>
        <begin position="66"/>
        <end position="84"/>
    </location>
</feature>
<feature type="transmembrane region" description="Helical" evidence="1">
    <location>
        <begin position="39"/>
        <end position="59"/>
    </location>
</feature>
<evidence type="ECO:0000256" key="1">
    <source>
        <dbReference type="SAM" id="Phobius"/>
    </source>
</evidence>
<proteinExistence type="predicted"/>
<dbReference type="AlphaFoldDB" id="A0A6I6UUJ4"/>
<reference evidence="2 3" key="1">
    <citation type="submission" date="2019-06" db="EMBL/GenBank/DDBJ databases">
        <title>An operon consisting of a P-type ATPase gene and a transcriptional regular gene given the different cadmium resistance in Bacillus vietamensis 151-6 and Bacillus marisflavi 151-25.</title>
        <authorList>
            <person name="Yu X."/>
        </authorList>
    </citation>
    <scope>NUCLEOTIDE SEQUENCE [LARGE SCALE GENOMIC DNA]</scope>
    <source>
        <strain evidence="2 3">151-6</strain>
    </source>
</reference>
<feature type="transmembrane region" description="Helical" evidence="1">
    <location>
        <begin position="104"/>
        <end position="125"/>
    </location>
</feature>
<name>A0A6I6UUJ4_9BACI</name>
<feature type="transmembrane region" description="Helical" evidence="1">
    <location>
        <begin position="146"/>
        <end position="167"/>
    </location>
</feature>
<gene>
    <name evidence="2" type="ORF">FHE72_21665</name>
</gene>
<evidence type="ECO:0000313" key="3">
    <source>
        <dbReference type="Proteomes" id="UP000465062"/>
    </source>
</evidence>
<evidence type="ECO:0000313" key="2">
    <source>
        <dbReference type="EMBL" id="QHE63301.1"/>
    </source>
</evidence>
<dbReference type="InterPro" id="IPR002798">
    <property type="entry name" value="SpoIIM-like"/>
</dbReference>
<sequence>MKKRVYIPILALSIGLLYGMFSSQFLLDLDLTPKKVDLTFGYIFQNNVSIILFMFLGILSFGFVTLIILLINGVSVGILISEFINTDMAGFVFWNTFPHGSIEVVGFLLAAIGDMYIIRFLWEWLRRFILKQNNSSPLSFSALQRGLSFNVLAICLITVAAVVEVYII</sequence>
<keyword evidence="1" id="KW-1133">Transmembrane helix</keyword>
<keyword evidence="1" id="KW-0812">Transmembrane</keyword>
<dbReference type="Proteomes" id="UP000465062">
    <property type="component" value="Chromosome"/>
</dbReference>
<feature type="transmembrane region" description="Helical" evidence="1">
    <location>
        <begin position="7"/>
        <end position="27"/>
    </location>
</feature>
<dbReference type="EMBL" id="CP047394">
    <property type="protein sequence ID" value="QHE63301.1"/>
    <property type="molecule type" value="Genomic_DNA"/>
</dbReference>
<dbReference type="RefSeq" id="WP_159362980.1">
    <property type="nucleotide sequence ID" value="NZ_CP047394.1"/>
</dbReference>